<accession>A0A834TKU1</accession>
<evidence type="ECO:0000313" key="1">
    <source>
        <dbReference type="EMBL" id="KAF7823157.1"/>
    </source>
</evidence>
<proteinExistence type="predicted"/>
<evidence type="ECO:0000313" key="2">
    <source>
        <dbReference type="Proteomes" id="UP000634136"/>
    </source>
</evidence>
<name>A0A834TKU1_9FABA</name>
<organism evidence="1 2">
    <name type="scientific">Senna tora</name>
    <dbReference type="NCBI Taxonomy" id="362788"/>
    <lineage>
        <taxon>Eukaryota</taxon>
        <taxon>Viridiplantae</taxon>
        <taxon>Streptophyta</taxon>
        <taxon>Embryophyta</taxon>
        <taxon>Tracheophyta</taxon>
        <taxon>Spermatophyta</taxon>
        <taxon>Magnoliopsida</taxon>
        <taxon>eudicotyledons</taxon>
        <taxon>Gunneridae</taxon>
        <taxon>Pentapetalae</taxon>
        <taxon>rosids</taxon>
        <taxon>fabids</taxon>
        <taxon>Fabales</taxon>
        <taxon>Fabaceae</taxon>
        <taxon>Caesalpinioideae</taxon>
        <taxon>Cassia clade</taxon>
        <taxon>Senna</taxon>
    </lineage>
</organism>
<keyword evidence="2" id="KW-1185">Reference proteome</keyword>
<comment type="caution">
    <text evidence="1">The sequence shown here is derived from an EMBL/GenBank/DDBJ whole genome shotgun (WGS) entry which is preliminary data.</text>
</comment>
<dbReference type="Proteomes" id="UP000634136">
    <property type="component" value="Unassembled WGS sequence"/>
</dbReference>
<sequence>MGKIESKPVTVPQKFIRSQVD</sequence>
<protein>
    <submittedName>
        <fullName evidence="1">Uncharacterized protein</fullName>
    </submittedName>
</protein>
<dbReference type="AlphaFoldDB" id="A0A834TKU1"/>
<reference evidence="1" key="1">
    <citation type="submission" date="2020-09" db="EMBL/GenBank/DDBJ databases">
        <title>Genome-Enabled Discovery of Anthraquinone Biosynthesis in Senna tora.</title>
        <authorList>
            <person name="Kang S.-H."/>
            <person name="Pandey R.P."/>
            <person name="Lee C.-M."/>
            <person name="Sim J.-S."/>
            <person name="Jeong J.-T."/>
            <person name="Choi B.-S."/>
            <person name="Jung M."/>
            <person name="Ginzburg D."/>
            <person name="Zhao K."/>
            <person name="Won S.Y."/>
            <person name="Oh T.-J."/>
            <person name="Yu Y."/>
            <person name="Kim N.-H."/>
            <person name="Lee O.R."/>
            <person name="Lee T.-H."/>
            <person name="Bashyal P."/>
            <person name="Kim T.-S."/>
            <person name="Lee W.-H."/>
            <person name="Kawkins C."/>
            <person name="Kim C.-K."/>
            <person name="Kim J.S."/>
            <person name="Ahn B.O."/>
            <person name="Rhee S.Y."/>
            <person name="Sohng J.K."/>
        </authorList>
    </citation>
    <scope>NUCLEOTIDE SEQUENCE</scope>
    <source>
        <tissue evidence="1">Leaf</tissue>
    </source>
</reference>
<dbReference type="EMBL" id="JAAIUW010000007">
    <property type="protein sequence ID" value="KAF7823157.1"/>
    <property type="molecule type" value="Genomic_DNA"/>
</dbReference>
<gene>
    <name evidence="1" type="ORF">G2W53_021301</name>
</gene>